<dbReference type="InterPro" id="IPR051911">
    <property type="entry name" value="SDR_oxidoreductase"/>
</dbReference>
<evidence type="ECO:0000256" key="2">
    <source>
        <dbReference type="ARBA" id="ARBA00023002"/>
    </source>
</evidence>
<evidence type="ECO:0000313" key="3">
    <source>
        <dbReference type="EMBL" id="KRO22100.1"/>
    </source>
</evidence>
<comment type="caution">
    <text evidence="3">The sequence shown here is derived from an EMBL/GenBank/DDBJ whole genome shotgun (WGS) entry which is preliminary data.</text>
</comment>
<evidence type="ECO:0000256" key="1">
    <source>
        <dbReference type="ARBA" id="ARBA00006484"/>
    </source>
</evidence>
<dbReference type="InterPro" id="IPR036291">
    <property type="entry name" value="NAD(P)-bd_dom_sf"/>
</dbReference>
<keyword evidence="2" id="KW-0560">Oxidoreductase</keyword>
<name>A0A0R2N8K4_9LACO</name>
<dbReference type="Pfam" id="PF00106">
    <property type="entry name" value="adh_short"/>
    <property type="match status" value="1"/>
</dbReference>
<keyword evidence="4" id="KW-1185">Reference proteome</keyword>
<dbReference type="Gene3D" id="3.40.50.720">
    <property type="entry name" value="NAD(P)-binding Rossmann-like Domain"/>
    <property type="match status" value="1"/>
</dbReference>
<dbReference type="SUPFAM" id="SSF51735">
    <property type="entry name" value="NAD(P)-binding Rossmann-fold domains"/>
    <property type="match status" value="1"/>
</dbReference>
<evidence type="ECO:0008006" key="5">
    <source>
        <dbReference type="Google" id="ProtNLM"/>
    </source>
</evidence>
<dbReference type="GO" id="GO:0016491">
    <property type="term" value="F:oxidoreductase activity"/>
    <property type="evidence" value="ECO:0007669"/>
    <property type="project" value="UniProtKB-KW"/>
</dbReference>
<dbReference type="Proteomes" id="UP000051249">
    <property type="component" value="Unassembled WGS sequence"/>
</dbReference>
<proteinExistence type="inferred from homology"/>
<dbReference type="AlphaFoldDB" id="A0A0R2N8K4"/>
<dbReference type="PANTHER" id="PTHR43976">
    <property type="entry name" value="SHORT CHAIN DEHYDROGENASE"/>
    <property type="match status" value="1"/>
</dbReference>
<dbReference type="EMBL" id="JQCQ01000041">
    <property type="protein sequence ID" value="KRO22100.1"/>
    <property type="molecule type" value="Genomic_DNA"/>
</dbReference>
<evidence type="ECO:0000313" key="4">
    <source>
        <dbReference type="Proteomes" id="UP000051249"/>
    </source>
</evidence>
<dbReference type="PANTHER" id="PTHR43976:SF16">
    <property type="entry name" value="SHORT-CHAIN DEHYDROGENASE_REDUCTASE FAMILY PROTEIN"/>
    <property type="match status" value="1"/>
</dbReference>
<dbReference type="PATRIC" id="fig|480391.4.peg.1309"/>
<gene>
    <name evidence="3" type="ORF">IV88_GL001289</name>
</gene>
<accession>A0A0R2N8K4</accession>
<reference evidence="3 4" key="1">
    <citation type="journal article" date="2015" name="Genome Announc.">
        <title>Expanding the biotechnology potential of lactobacilli through comparative genomics of 213 strains and associated genera.</title>
        <authorList>
            <person name="Sun Z."/>
            <person name="Harris H.M."/>
            <person name="McCann A."/>
            <person name="Guo C."/>
            <person name="Argimon S."/>
            <person name="Zhang W."/>
            <person name="Yang X."/>
            <person name="Jeffery I.B."/>
            <person name="Cooney J.C."/>
            <person name="Kagawa T.F."/>
            <person name="Liu W."/>
            <person name="Song Y."/>
            <person name="Salvetti E."/>
            <person name="Wrobel A."/>
            <person name="Rasinkangas P."/>
            <person name="Parkhill J."/>
            <person name="Rea M.C."/>
            <person name="O'Sullivan O."/>
            <person name="Ritari J."/>
            <person name="Douillard F.P."/>
            <person name="Paul Ross R."/>
            <person name="Yang R."/>
            <person name="Briner A.E."/>
            <person name="Felis G.E."/>
            <person name="de Vos W.M."/>
            <person name="Barrangou R."/>
            <person name="Klaenhammer T.R."/>
            <person name="Caufield P.W."/>
            <person name="Cui Y."/>
            <person name="Zhang H."/>
            <person name="O'Toole P.W."/>
        </authorList>
    </citation>
    <scope>NUCLEOTIDE SEQUENCE [LARGE SCALE GENOMIC DNA]</scope>
    <source>
        <strain evidence="3 4">DSM 23026</strain>
    </source>
</reference>
<organism evidence="3 4">
    <name type="scientific">Pediococcus argentinicus</name>
    <dbReference type="NCBI Taxonomy" id="480391"/>
    <lineage>
        <taxon>Bacteria</taxon>
        <taxon>Bacillati</taxon>
        <taxon>Bacillota</taxon>
        <taxon>Bacilli</taxon>
        <taxon>Lactobacillales</taxon>
        <taxon>Lactobacillaceae</taxon>
        <taxon>Pediococcus</taxon>
    </lineage>
</organism>
<comment type="similarity">
    <text evidence="1">Belongs to the short-chain dehydrogenases/reductases (SDR) family.</text>
</comment>
<dbReference type="InterPro" id="IPR002347">
    <property type="entry name" value="SDR_fam"/>
</dbReference>
<protein>
    <recommendedName>
        <fullName evidence="5">Short chain dehydrogenase</fullName>
    </recommendedName>
</protein>
<sequence>MAGQYSTPALGMYSASKWAVEAAFEALAQKVAEFNVQTTIVEPGGIRTNFAGGHGVFSKPMSVYNDTDAGKITALISGRVPAPAGMENSILGDPDKMAEQIIKRVEQGQGPLRLALGSDSYNKMHEGLEKRLIALEDQKGRAGITDYK</sequence>